<organism evidence="3 4">
    <name type="scientific">Streptomyces qinglanensis</name>
    <dbReference type="NCBI Taxonomy" id="943816"/>
    <lineage>
        <taxon>Bacteria</taxon>
        <taxon>Bacillati</taxon>
        <taxon>Actinomycetota</taxon>
        <taxon>Actinomycetes</taxon>
        <taxon>Kitasatosporales</taxon>
        <taxon>Streptomycetaceae</taxon>
        <taxon>Streptomyces</taxon>
    </lineage>
</organism>
<dbReference type="PATRIC" id="fig|943816.4.peg.3390"/>
<dbReference type="RefSeq" id="WP_069992422.1">
    <property type="nucleotide sequence ID" value="NZ_LJGV01000022.1"/>
</dbReference>
<accession>A0A1E7K6Q2</accession>
<dbReference type="Proteomes" id="UP000175829">
    <property type="component" value="Unassembled WGS sequence"/>
</dbReference>
<comment type="caution">
    <text evidence="3">The sequence shown here is derived from an EMBL/GenBank/DDBJ whole genome shotgun (WGS) entry which is preliminary data.</text>
</comment>
<gene>
    <name evidence="3" type="ORF">AN217_19415</name>
</gene>
<dbReference type="EMBL" id="LJGV01000022">
    <property type="protein sequence ID" value="OEU99618.1"/>
    <property type="molecule type" value="Genomic_DNA"/>
</dbReference>
<evidence type="ECO:0008006" key="5">
    <source>
        <dbReference type="Google" id="ProtNLM"/>
    </source>
</evidence>
<feature type="compositionally biased region" description="Low complexity" evidence="1">
    <location>
        <begin position="33"/>
        <end position="80"/>
    </location>
</feature>
<evidence type="ECO:0000313" key="4">
    <source>
        <dbReference type="Proteomes" id="UP000175829"/>
    </source>
</evidence>
<sequence>MTALGRRAGTAAAVLTLTLAATLAGCGSEDEGAAATGGATRPPGAGTSASHPPSAAEPSASSAPPAADDDPSQSPSPSGSAEKRTRGTPKGGVPKPGDVDGKNPDEVAEGTLTAMWTHDTAVDDGPGDAARRTADAGWLTRSYARQLADRRGGPAPGAQWQRWADHRAYTTVALDRTEDAAKPEDTGTVAWRQLTVTATPHGRDGWTREPAPVVAYVHLVRKSAGAEWRVADVTVR</sequence>
<name>A0A1E7K6Q2_9ACTN</name>
<feature type="signal peptide" evidence="2">
    <location>
        <begin position="1"/>
        <end position="23"/>
    </location>
</feature>
<feature type="chain" id="PRO_5038835449" description="Lipoprotein" evidence="2">
    <location>
        <begin position="24"/>
        <end position="236"/>
    </location>
</feature>
<reference evidence="3 4" key="1">
    <citation type="journal article" date="2016" name="Front. Microbiol.">
        <title>Comparative Genomics Analysis of Streptomyces Species Reveals Their Adaptation to the Marine Environment and Their Diversity at the Genomic Level.</title>
        <authorList>
            <person name="Tian X."/>
            <person name="Zhang Z."/>
            <person name="Yang T."/>
            <person name="Chen M."/>
            <person name="Li J."/>
            <person name="Chen F."/>
            <person name="Yang J."/>
            <person name="Li W."/>
            <person name="Zhang B."/>
            <person name="Zhang Z."/>
            <person name="Wu J."/>
            <person name="Zhang C."/>
            <person name="Long L."/>
            <person name="Xiao J."/>
        </authorList>
    </citation>
    <scope>NUCLEOTIDE SEQUENCE [LARGE SCALE GENOMIC DNA]</scope>
    <source>
        <strain evidence="3 4">SCSIO M10379</strain>
    </source>
</reference>
<proteinExistence type="predicted"/>
<protein>
    <recommendedName>
        <fullName evidence="5">Lipoprotein</fullName>
    </recommendedName>
</protein>
<dbReference type="AlphaFoldDB" id="A0A1E7K6Q2"/>
<evidence type="ECO:0000313" key="3">
    <source>
        <dbReference type="EMBL" id="OEU99618.1"/>
    </source>
</evidence>
<evidence type="ECO:0000256" key="2">
    <source>
        <dbReference type="SAM" id="SignalP"/>
    </source>
</evidence>
<keyword evidence="2" id="KW-0732">Signal</keyword>
<dbReference type="PROSITE" id="PS51257">
    <property type="entry name" value="PROKAR_LIPOPROTEIN"/>
    <property type="match status" value="1"/>
</dbReference>
<feature type="region of interest" description="Disordered" evidence="1">
    <location>
        <begin position="28"/>
        <end position="106"/>
    </location>
</feature>
<evidence type="ECO:0000256" key="1">
    <source>
        <dbReference type="SAM" id="MobiDB-lite"/>
    </source>
</evidence>